<feature type="region of interest" description="Disordered" evidence="1">
    <location>
        <begin position="1"/>
        <end position="61"/>
    </location>
</feature>
<comment type="caution">
    <text evidence="2">The sequence shown here is derived from an EMBL/GenBank/DDBJ whole genome shotgun (WGS) entry which is preliminary data.</text>
</comment>
<protein>
    <submittedName>
        <fullName evidence="2">Rho GTPase-activating 5</fullName>
    </submittedName>
</protein>
<keyword evidence="3" id="KW-1185">Reference proteome</keyword>
<proteinExistence type="predicted"/>
<evidence type="ECO:0000313" key="2">
    <source>
        <dbReference type="EMBL" id="KHG08654.1"/>
    </source>
</evidence>
<reference evidence="3" key="1">
    <citation type="submission" date="2014-09" db="EMBL/GenBank/DDBJ databases">
        <authorList>
            <person name="Mudge J."/>
            <person name="Ramaraj T."/>
            <person name="Lindquist I.E."/>
            <person name="Bharti A.K."/>
            <person name="Sundararajan A."/>
            <person name="Cameron C.T."/>
            <person name="Woodward J.E."/>
            <person name="May G.D."/>
            <person name="Brubaker C."/>
            <person name="Broadhvest J."/>
            <person name="Wilkins T.A."/>
        </authorList>
    </citation>
    <scope>NUCLEOTIDE SEQUENCE</scope>
    <source>
        <strain evidence="3">cv. AKA8401</strain>
    </source>
</reference>
<evidence type="ECO:0000313" key="3">
    <source>
        <dbReference type="Proteomes" id="UP000032142"/>
    </source>
</evidence>
<dbReference type="EMBL" id="JRRC01504063">
    <property type="protein sequence ID" value="KHG08654.1"/>
    <property type="molecule type" value="Genomic_DNA"/>
</dbReference>
<feature type="compositionally biased region" description="Basic and acidic residues" evidence="1">
    <location>
        <begin position="41"/>
        <end position="61"/>
    </location>
</feature>
<sequence length="61" mass="6970">MGQRTKSTQPGPPHTGRPHDPVNLEKSKHDLHGHSKAYKYTLEEEKKEIHGRGSRELLKES</sequence>
<dbReference type="Proteomes" id="UP000032142">
    <property type="component" value="Unassembled WGS sequence"/>
</dbReference>
<accession>A0A0B0N9Y3</accession>
<dbReference type="AlphaFoldDB" id="A0A0B0N9Y3"/>
<evidence type="ECO:0000256" key="1">
    <source>
        <dbReference type="SAM" id="MobiDB-lite"/>
    </source>
</evidence>
<name>A0A0B0N9Y3_GOSAR</name>
<feature type="compositionally biased region" description="Basic and acidic residues" evidence="1">
    <location>
        <begin position="17"/>
        <end position="33"/>
    </location>
</feature>
<gene>
    <name evidence="2" type="ORF">F383_35526</name>
</gene>
<organism evidence="2 3">
    <name type="scientific">Gossypium arboreum</name>
    <name type="common">Tree cotton</name>
    <name type="synonym">Gossypium nanking</name>
    <dbReference type="NCBI Taxonomy" id="29729"/>
    <lineage>
        <taxon>Eukaryota</taxon>
        <taxon>Viridiplantae</taxon>
        <taxon>Streptophyta</taxon>
        <taxon>Embryophyta</taxon>
        <taxon>Tracheophyta</taxon>
        <taxon>Spermatophyta</taxon>
        <taxon>Magnoliopsida</taxon>
        <taxon>eudicotyledons</taxon>
        <taxon>Gunneridae</taxon>
        <taxon>Pentapetalae</taxon>
        <taxon>rosids</taxon>
        <taxon>malvids</taxon>
        <taxon>Malvales</taxon>
        <taxon>Malvaceae</taxon>
        <taxon>Malvoideae</taxon>
        <taxon>Gossypium</taxon>
    </lineage>
</organism>